<dbReference type="Proteomes" id="UP000032274">
    <property type="component" value="Unassembled WGS sequence"/>
</dbReference>
<feature type="compositionally biased region" description="Low complexity" evidence="1">
    <location>
        <begin position="42"/>
        <end position="54"/>
    </location>
</feature>
<protein>
    <submittedName>
        <fullName evidence="2">Uncharacterized protein</fullName>
    </submittedName>
</protein>
<feature type="non-terminal residue" evidence="2">
    <location>
        <position position="128"/>
    </location>
</feature>
<sequence>GRDRGAGAGRCASHAGDAGAPHRALRAPLSRARRRAAGGAGARAAAPRCPARAAAAEDGRSGRAARPGAGAPRHAGARAARSLGGGVAPRHAGPAARRGETAAGGHRPASRPGAPQSPARKGLCLGRG</sequence>
<feature type="compositionally biased region" description="Low complexity" evidence="1">
    <location>
        <begin position="62"/>
        <end position="96"/>
    </location>
</feature>
<gene>
    <name evidence="2" type="ORF">QU38_00240</name>
</gene>
<evidence type="ECO:0000256" key="1">
    <source>
        <dbReference type="SAM" id="MobiDB-lite"/>
    </source>
</evidence>
<evidence type="ECO:0000313" key="2">
    <source>
        <dbReference type="EMBL" id="KIU01707.1"/>
    </source>
</evidence>
<dbReference type="EMBL" id="JXIG01000056">
    <property type="protein sequence ID" value="KIU01707.1"/>
    <property type="molecule type" value="Genomic_DNA"/>
</dbReference>
<proteinExistence type="predicted"/>
<reference evidence="2 3" key="1">
    <citation type="submission" date="2015-01" db="EMBL/GenBank/DDBJ databases">
        <title>Characterization of Swiss Staphylococcus aureus strains involved in food poisoning.</title>
        <authorList>
            <person name="Crovadore J."/>
            <person name="Chablais R."/>
            <person name="Tonacini J."/>
            <person name="Schnyder B."/>
            <person name="Lefort F."/>
        </authorList>
    </citation>
    <scope>NUCLEOTIDE SEQUENCE [LARGE SCALE GENOMIC DNA]</scope>
    <source>
        <strain evidence="2 3">SA-120</strain>
    </source>
</reference>
<feature type="non-terminal residue" evidence="2">
    <location>
        <position position="1"/>
    </location>
</feature>
<accession>A0AA40JRW2</accession>
<organism evidence="2 3">
    <name type="scientific">Staphylococcus aureus</name>
    <dbReference type="NCBI Taxonomy" id="1280"/>
    <lineage>
        <taxon>Bacteria</taxon>
        <taxon>Bacillati</taxon>
        <taxon>Bacillota</taxon>
        <taxon>Bacilli</taxon>
        <taxon>Bacillales</taxon>
        <taxon>Staphylococcaceae</taxon>
        <taxon>Staphylococcus</taxon>
    </lineage>
</organism>
<name>A0AA40JRW2_STAAU</name>
<dbReference type="AlphaFoldDB" id="A0AA40JRW2"/>
<feature type="region of interest" description="Disordered" evidence="1">
    <location>
        <begin position="1"/>
        <end position="128"/>
    </location>
</feature>
<evidence type="ECO:0000313" key="3">
    <source>
        <dbReference type="Proteomes" id="UP000032274"/>
    </source>
</evidence>
<comment type="caution">
    <text evidence="2">The sequence shown here is derived from an EMBL/GenBank/DDBJ whole genome shotgun (WGS) entry which is preliminary data.</text>
</comment>